<dbReference type="AlphaFoldDB" id="A0A5B0PMC6"/>
<proteinExistence type="predicted"/>
<accession>A0A5B0PMC6</accession>
<comment type="caution">
    <text evidence="2">The sequence shown here is derived from an EMBL/GenBank/DDBJ whole genome shotgun (WGS) entry which is preliminary data.</text>
</comment>
<feature type="region of interest" description="Disordered" evidence="1">
    <location>
        <begin position="1"/>
        <end position="25"/>
    </location>
</feature>
<dbReference type="Proteomes" id="UP000325313">
    <property type="component" value="Unassembled WGS sequence"/>
</dbReference>
<name>A0A5B0PMC6_PUCGR</name>
<sequence length="64" mass="6836">MPCGLGEVANKSPLSNNQPTAAPTEGRCQLLCRPGQHVKPAWEVAPTATANTSRKEAHQNRWAG</sequence>
<organism evidence="2 3">
    <name type="scientific">Puccinia graminis f. sp. tritici</name>
    <dbReference type="NCBI Taxonomy" id="56615"/>
    <lineage>
        <taxon>Eukaryota</taxon>
        <taxon>Fungi</taxon>
        <taxon>Dikarya</taxon>
        <taxon>Basidiomycota</taxon>
        <taxon>Pucciniomycotina</taxon>
        <taxon>Pucciniomycetes</taxon>
        <taxon>Pucciniales</taxon>
        <taxon>Pucciniaceae</taxon>
        <taxon>Puccinia</taxon>
    </lineage>
</organism>
<evidence type="ECO:0000313" key="3">
    <source>
        <dbReference type="Proteomes" id="UP000325313"/>
    </source>
</evidence>
<evidence type="ECO:0000313" key="2">
    <source>
        <dbReference type="EMBL" id="KAA1102291.1"/>
    </source>
</evidence>
<feature type="compositionally biased region" description="Polar residues" evidence="1">
    <location>
        <begin position="12"/>
        <end position="21"/>
    </location>
</feature>
<protein>
    <submittedName>
        <fullName evidence="2">Uncharacterized protein</fullName>
    </submittedName>
</protein>
<gene>
    <name evidence="2" type="ORF">PGTUg99_021516</name>
</gene>
<feature type="region of interest" description="Disordered" evidence="1">
    <location>
        <begin position="43"/>
        <end position="64"/>
    </location>
</feature>
<feature type="compositionally biased region" description="Basic and acidic residues" evidence="1">
    <location>
        <begin position="53"/>
        <end position="64"/>
    </location>
</feature>
<reference evidence="2 3" key="1">
    <citation type="submission" date="2019-05" db="EMBL/GenBank/DDBJ databases">
        <title>Emergence of the Ug99 lineage of the wheat stem rust pathogen through somatic hybridization.</title>
        <authorList>
            <person name="Li F."/>
            <person name="Upadhyaya N.M."/>
            <person name="Sperschneider J."/>
            <person name="Matny O."/>
            <person name="Nguyen-Phuc H."/>
            <person name="Mago R."/>
            <person name="Raley C."/>
            <person name="Miller M.E."/>
            <person name="Silverstein K.A.T."/>
            <person name="Henningsen E."/>
            <person name="Hirsch C.D."/>
            <person name="Visser B."/>
            <person name="Pretorius Z.A."/>
            <person name="Steffenson B.J."/>
            <person name="Schwessinger B."/>
            <person name="Dodds P.N."/>
            <person name="Figueroa M."/>
        </authorList>
    </citation>
    <scope>NUCLEOTIDE SEQUENCE [LARGE SCALE GENOMIC DNA]</scope>
    <source>
        <strain evidence="2 3">Ug99</strain>
    </source>
</reference>
<evidence type="ECO:0000256" key="1">
    <source>
        <dbReference type="SAM" id="MobiDB-lite"/>
    </source>
</evidence>
<dbReference type="EMBL" id="VDEP01000338">
    <property type="protein sequence ID" value="KAA1102291.1"/>
    <property type="molecule type" value="Genomic_DNA"/>
</dbReference>